<dbReference type="AlphaFoldDB" id="A0A838ADN8"/>
<dbReference type="InterPro" id="IPR012495">
    <property type="entry name" value="TadE-like_dom"/>
</dbReference>
<reference evidence="3 4" key="1">
    <citation type="submission" date="2020-07" db="EMBL/GenBank/DDBJ databases">
        <title>Genome of Haloechinothrix sp.</title>
        <authorList>
            <person name="Tang S.-K."/>
            <person name="Yang L."/>
            <person name="Zhu W.-Y."/>
        </authorList>
    </citation>
    <scope>NUCLEOTIDE SEQUENCE [LARGE SCALE GENOMIC DNA]</scope>
    <source>
        <strain evidence="3 4">YIM 98757</strain>
    </source>
</reference>
<feature type="domain" description="TadE-like" evidence="2">
    <location>
        <begin position="17"/>
        <end position="57"/>
    </location>
</feature>
<evidence type="ECO:0000256" key="1">
    <source>
        <dbReference type="SAM" id="Phobius"/>
    </source>
</evidence>
<dbReference type="EMBL" id="JACCKD010000006">
    <property type="protein sequence ID" value="MBA0127275.1"/>
    <property type="molecule type" value="Genomic_DNA"/>
</dbReference>
<organism evidence="3 4">
    <name type="scientific">Haloechinothrix aidingensis</name>
    <dbReference type="NCBI Taxonomy" id="2752311"/>
    <lineage>
        <taxon>Bacteria</taxon>
        <taxon>Bacillati</taxon>
        <taxon>Actinomycetota</taxon>
        <taxon>Actinomycetes</taxon>
        <taxon>Pseudonocardiales</taxon>
        <taxon>Pseudonocardiaceae</taxon>
        <taxon>Haloechinothrix</taxon>
    </lineage>
</organism>
<evidence type="ECO:0000313" key="4">
    <source>
        <dbReference type="Proteomes" id="UP000582974"/>
    </source>
</evidence>
<keyword evidence="4" id="KW-1185">Reference proteome</keyword>
<feature type="transmembrane region" description="Helical" evidence="1">
    <location>
        <begin position="21"/>
        <end position="44"/>
    </location>
</feature>
<evidence type="ECO:0000259" key="2">
    <source>
        <dbReference type="Pfam" id="PF07811"/>
    </source>
</evidence>
<keyword evidence="1" id="KW-0812">Transmembrane</keyword>
<evidence type="ECO:0000313" key="3">
    <source>
        <dbReference type="EMBL" id="MBA0127275.1"/>
    </source>
</evidence>
<gene>
    <name evidence="3" type="ORF">H0B56_17125</name>
</gene>
<sequence>MPTITRCRVRQLRRDAGSDTVSLAILMPVALLLILSVVQAGLAWHTRTVLAEAAQSGVAAGRVHASTASQTQHAALSFIHRAGTGLITRPAADADIETTTIEVTVTGTAPRVLPVPGLDLRLTQGARAPRERFTTPQRDRS</sequence>
<accession>A0A838ADN8</accession>
<dbReference type="Pfam" id="PF07811">
    <property type="entry name" value="TadE"/>
    <property type="match status" value="1"/>
</dbReference>
<comment type="caution">
    <text evidence="3">The sequence shown here is derived from an EMBL/GenBank/DDBJ whole genome shotgun (WGS) entry which is preliminary data.</text>
</comment>
<protein>
    <submittedName>
        <fullName evidence="3">Pilus assembly protein</fullName>
    </submittedName>
</protein>
<dbReference type="RefSeq" id="WP_180894094.1">
    <property type="nucleotide sequence ID" value="NZ_JACCKD010000006.1"/>
</dbReference>
<proteinExistence type="predicted"/>
<dbReference type="Proteomes" id="UP000582974">
    <property type="component" value="Unassembled WGS sequence"/>
</dbReference>
<keyword evidence="1" id="KW-1133">Transmembrane helix</keyword>
<keyword evidence="1" id="KW-0472">Membrane</keyword>
<name>A0A838ADN8_9PSEU</name>